<evidence type="ECO:0000313" key="2">
    <source>
        <dbReference type="EMBL" id="URN96319.1"/>
    </source>
</evidence>
<proteinExistence type="predicted"/>
<keyword evidence="1" id="KW-0812">Transmembrane</keyword>
<sequence>MEQRLQVWTITIVLGIIVCVLMAAWSPWLTPAISQKLVVNKIEKLTANVSDGCGIGCTDCGTNEVKKVPFGSEVVVEYNCGGPLPIDEHNPNRTTIAYVSFIGYVDAKEFVH</sequence>
<keyword evidence="1" id="KW-0472">Membrane</keyword>
<accession>A0A9J6ZJZ5</accession>
<evidence type="ECO:0000313" key="3">
    <source>
        <dbReference type="Proteomes" id="UP001056756"/>
    </source>
</evidence>
<gene>
    <name evidence="2" type="ORF">NAG76_08935</name>
</gene>
<name>A0A9J6ZJZ5_9BACL</name>
<keyword evidence="1" id="KW-1133">Transmembrane helix</keyword>
<feature type="transmembrane region" description="Helical" evidence="1">
    <location>
        <begin position="7"/>
        <end position="28"/>
    </location>
</feature>
<dbReference type="KEGG" id="plig:NAG76_08935"/>
<dbReference type="Proteomes" id="UP001056756">
    <property type="component" value="Chromosome"/>
</dbReference>
<organism evidence="2 3">
    <name type="scientific">Candidatus Pristimantibacillus lignocellulolyticus</name>
    <dbReference type="NCBI Taxonomy" id="2994561"/>
    <lineage>
        <taxon>Bacteria</taxon>
        <taxon>Bacillati</taxon>
        <taxon>Bacillota</taxon>
        <taxon>Bacilli</taxon>
        <taxon>Bacillales</taxon>
        <taxon>Paenibacillaceae</taxon>
        <taxon>Candidatus Pristimantibacillus</taxon>
    </lineage>
</organism>
<evidence type="ECO:0000256" key="1">
    <source>
        <dbReference type="SAM" id="Phobius"/>
    </source>
</evidence>
<protein>
    <submittedName>
        <fullName evidence="2">Uncharacterized protein</fullName>
    </submittedName>
</protein>
<dbReference type="EMBL" id="CP097899">
    <property type="protein sequence ID" value="URN96319.1"/>
    <property type="molecule type" value="Genomic_DNA"/>
</dbReference>
<dbReference type="AlphaFoldDB" id="A0A9J6ZJZ5"/>
<reference evidence="2" key="1">
    <citation type="submission" date="2022-05" db="EMBL/GenBank/DDBJ databases">
        <title>Novel bacterial taxa in a minimal lignocellulolytic consortium and its capacity to transform plastics disclosed by genome-resolved metagenomics.</title>
        <authorList>
            <person name="Rodriguez C.A.D."/>
            <person name="Diaz-Garcia L."/>
            <person name="Herrera K."/>
            <person name="Tarazona N.A."/>
            <person name="Sproer C."/>
            <person name="Overmann J."/>
            <person name="Jimenez D.J."/>
        </authorList>
    </citation>
    <scope>NUCLEOTIDE SEQUENCE</scope>
    <source>
        <strain evidence="2">MAG5</strain>
    </source>
</reference>